<dbReference type="Gene3D" id="1.20.1080.10">
    <property type="entry name" value="Glycerol uptake facilitator protein"/>
    <property type="match status" value="1"/>
</dbReference>
<keyword evidence="8" id="KW-1185">Reference proteome</keyword>
<evidence type="ECO:0000256" key="6">
    <source>
        <dbReference type="SAM" id="Phobius"/>
    </source>
</evidence>
<keyword evidence="4 6" id="KW-0472">Membrane</keyword>
<evidence type="ECO:0000256" key="2">
    <source>
        <dbReference type="ARBA" id="ARBA00022692"/>
    </source>
</evidence>
<dbReference type="GO" id="GO:0005886">
    <property type="term" value="C:plasma membrane"/>
    <property type="evidence" value="ECO:0007669"/>
    <property type="project" value="TreeGrafter"/>
</dbReference>
<dbReference type="Pfam" id="PF01226">
    <property type="entry name" value="Form_Nir_trans"/>
    <property type="match status" value="1"/>
</dbReference>
<feature type="transmembrane region" description="Helical" evidence="6">
    <location>
        <begin position="56"/>
        <end position="80"/>
    </location>
</feature>
<evidence type="ECO:0000313" key="7">
    <source>
        <dbReference type="EMBL" id="CAB3785159.1"/>
    </source>
</evidence>
<dbReference type="PANTHER" id="PTHR30520">
    <property type="entry name" value="FORMATE TRANSPORTER-RELATED"/>
    <property type="match status" value="1"/>
</dbReference>
<dbReference type="Proteomes" id="UP000494115">
    <property type="component" value="Unassembled WGS sequence"/>
</dbReference>
<dbReference type="InterPro" id="IPR023271">
    <property type="entry name" value="Aquaporin-like"/>
</dbReference>
<gene>
    <name evidence="7" type="primary">nirC_1</name>
    <name evidence="7" type="ORF">LMG28138_01971</name>
</gene>
<dbReference type="EMBL" id="CADIKM010000006">
    <property type="protein sequence ID" value="CAB3785159.1"/>
    <property type="molecule type" value="Genomic_DNA"/>
</dbReference>
<evidence type="ECO:0000256" key="3">
    <source>
        <dbReference type="ARBA" id="ARBA00022989"/>
    </source>
</evidence>
<feature type="transmembrane region" description="Helical" evidence="6">
    <location>
        <begin position="101"/>
        <end position="127"/>
    </location>
</feature>
<reference evidence="7 8" key="1">
    <citation type="submission" date="2020-04" db="EMBL/GenBank/DDBJ databases">
        <authorList>
            <person name="De Canck E."/>
        </authorList>
    </citation>
    <scope>NUCLEOTIDE SEQUENCE [LARGE SCALE GENOMIC DNA]</scope>
    <source>
        <strain evidence="7 8">LMG 28138</strain>
    </source>
</reference>
<sequence length="273" mass="28286">MYAESIDKFAKVGAHKVSAILRSPLAFLIGAAMAGAYIGFGDILMISVGAHVDPAYVHLVMGGVFACALTIVVFAGSDLFTGTAMYMPLAALRGETGIGGVVLVWVVCWIGNLIGAIILAALLHLAGGGVLLTDGLPVFMKIVAAKMAAPGSALFARGLLCNWLVCLAIWMAARTNNDGAKLGLIFWPVFAFVACGFEHSVANMFVFALALMVDHPAEVTLAGAIHNELFVTLGNLAGGAVFMALGYWFQDGGIGHPSKTRVPAGTVGTTSTQ</sequence>
<feature type="transmembrane region" description="Helical" evidence="6">
    <location>
        <begin position="184"/>
        <end position="209"/>
    </location>
</feature>
<feature type="transmembrane region" description="Helical" evidence="6">
    <location>
        <begin position="147"/>
        <end position="172"/>
    </location>
</feature>
<dbReference type="PROSITE" id="PS01006">
    <property type="entry name" value="FORMATE_NITRITE_TP_2"/>
    <property type="match status" value="1"/>
</dbReference>
<evidence type="ECO:0000256" key="1">
    <source>
        <dbReference type="ARBA" id="ARBA00004141"/>
    </source>
</evidence>
<keyword evidence="2 6" id="KW-0812">Transmembrane</keyword>
<dbReference type="PANTHER" id="PTHR30520:SF8">
    <property type="entry name" value="NITRITE TRANSPORTER NIRC"/>
    <property type="match status" value="1"/>
</dbReference>
<dbReference type="InterPro" id="IPR024002">
    <property type="entry name" value="For/NO2_transpt_CS"/>
</dbReference>
<accession>A0A6S7B1Z3</accession>
<evidence type="ECO:0000313" key="8">
    <source>
        <dbReference type="Proteomes" id="UP000494115"/>
    </source>
</evidence>
<protein>
    <submittedName>
        <fullName evidence="7">Nitrite transporter NirC</fullName>
    </submittedName>
</protein>
<dbReference type="GO" id="GO:0015499">
    <property type="term" value="F:formate transmembrane transporter activity"/>
    <property type="evidence" value="ECO:0007669"/>
    <property type="project" value="TreeGrafter"/>
</dbReference>
<feature type="transmembrane region" description="Helical" evidence="6">
    <location>
        <begin position="229"/>
        <end position="249"/>
    </location>
</feature>
<comment type="similarity">
    <text evidence="5">Belongs to the FNT transporter (TC 1.A.16) family.</text>
</comment>
<dbReference type="InterPro" id="IPR000292">
    <property type="entry name" value="For/NO2_transpt"/>
</dbReference>
<evidence type="ECO:0000256" key="4">
    <source>
        <dbReference type="ARBA" id="ARBA00023136"/>
    </source>
</evidence>
<comment type="subcellular location">
    <subcellularLocation>
        <location evidence="1">Membrane</location>
        <topology evidence="1">Multi-pass membrane protein</topology>
    </subcellularLocation>
</comment>
<proteinExistence type="inferred from homology"/>
<organism evidence="7 8">
    <name type="scientific">Pararobbsia alpina</name>
    <dbReference type="NCBI Taxonomy" id="621374"/>
    <lineage>
        <taxon>Bacteria</taxon>
        <taxon>Pseudomonadati</taxon>
        <taxon>Pseudomonadota</taxon>
        <taxon>Betaproteobacteria</taxon>
        <taxon>Burkholderiales</taxon>
        <taxon>Burkholderiaceae</taxon>
        <taxon>Pararobbsia</taxon>
    </lineage>
</organism>
<evidence type="ECO:0000256" key="5">
    <source>
        <dbReference type="ARBA" id="ARBA00049660"/>
    </source>
</evidence>
<feature type="transmembrane region" description="Helical" evidence="6">
    <location>
        <begin position="25"/>
        <end position="50"/>
    </location>
</feature>
<dbReference type="AlphaFoldDB" id="A0A6S7B1Z3"/>
<name>A0A6S7B1Z3_9BURK</name>
<keyword evidence="3 6" id="KW-1133">Transmembrane helix</keyword>